<name>A0A1I2KIG1_9BACT</name>
<dbReference type="GO" id="GO:0016020">
    <property type="term" value="C:membrane"/>
    <property type="evidence" value="ECO:0007669"/>
    <property type="project" value="GOC"/>
</dbReference>
<evidence type="ECO:0000259" key="8">
    <source>
        <dbReference type="Pfam" id="PF04613"/>
    </source>
</evidence>
<dbReference type="InterPro" id="IPR011004">
    <property type="entry name" value="Trimer_LpxA-like_sf"/>
</dbReference>
<dbReference type="Gene3D" id="3.40.1390.10">
    <property type="entry name" value="MurE/MurF, N-terminal domain"/>
    <property type="match status" value="1"/>
</dbReference>
<dbReference type="Pfam" id="PF00132">
    <property type="entry name" value="Hexapep"/>
    <property type="match status" value="2"/>
</dbReference>
<evidence type="ECO:0000313" key="9">
    <source>
        <dbReference type="EMBL" id="SFF66785.1"/>
    </source>
</evidence>
<keyword evidence="4 7" id="KW-0677">Repeat</keyword>
<dbReference type="NCBIfam" id="NF002060">
    <property type="entry name" value="PRK00892.1"/>
    <property type="match status" value="1"/>
</dbReference>
<evidence type="ECO:0000256" key="7">
    <source>
        <dbReference type="HAMAP-Rule" id="MF_00523"/>
    </source>
</evidence>
<dbReference type="PANTHER" id="PTHR43378">
    <property type="entry name" value="UDP-3-O-ACYLGLUCOSAMINE N-ACYLTRANSFERASE"/>
    <property type="match status" value="1"/>
</dbReference>
<dbReference type="NCBIfam" id="TIGR01853">
    <property type="entry name" value="lipid_A_lpxD"/>
    <property type="match status" value="1"/>
</dbReference>
<keyword evidence="2 7" id="KW-0441">Lipid A biosynthesis</keyword>
<dbReference type="EC" id="2.3.1.191" evidence="7"/>
<dbReference type="EMBL" id="FONW01000012">
    <property type="protein sequence ID" value="SFF66785.1"/>
    <property type="molecule type" value="Genomic_DNA"/>
</dbReference>
<evidence type="ECO:0000313" key="10">
    <source>
        <dbReference type="Proteomes" id="UP000198964"/>
    </source>
</evidence>
<evidence type="ECO:0000256" key="2">
    <source>
        <dbReference type="ARBA" id="ARBA00022556"/>
    </source>
</evidence>
<evidence type="ECO:0000256" key="6">
    <source>
        <dbReference type="ARBA" id="ARBA00023315"/>
    </source>
</evidence>
<keyword evidence="1 7" id="KW-0444">Lipid biosynthesis</keyword>
<dbReference type="GO" id="GO:0009245">
    <property type="term" value="P:lipid A biosynthetic process"/>
    <property type="evidence" value="ECO:0007669"/>
    <property type="project" value="UniProtKB-UniRule"/>
</dbReference>
<keyword evidence="6 7" id="KW-0012">Acyltransferase</keyword>
<keyword evidence="3 7" id="KW-0808">Transferase</keyword>
<dbReference type="InterPro" id="IPR001451">
    <property type="entry name" value="Hexapep"/>
</dbReference>
<evidence type="ECO:0000256" key="5">
    <source>
        <dbReference type="ARBA" id="ARBA00023098"/>
    </source>
</evidence>
<feature type="domain" description="UDP-3-O-[3-hydroxymyristoyl] glucosamine N-acyltransferase non-repeat region" evidence="8">
    <location>
        <begin position="30"/>
        <end position="98"/>
    </location>
</feature>
<gene>
    <name evidence="7" type="primary">lpxD</name>
    <name evidence="9" type="ORF">SAMN05216283_11262</name>
</gene>
<dbReference type="PANTHER" id="PTHR43378:SF2">
    <property type="entry name" value="UDP-3-O-ACYLGLUCOSAMINE N-ACYLTRANSFERASE 1, MITOCHONDRIAL-RELATED"/>
    <property type="match status" value="1"/>
</dbReference>
<protein>
    <recommendedName>
        <fullName evidence="7">UDP-3-O-acylglucosamine N-acyltransferase</fullName>
        <ecNumber evidence="7">2.3.1.191</ecNumber>
    </recommendedName>
</protein>
<dbReference type="Gene3D" id="2.160.10.10">
    <property type="entry name" value="Hexapeptide repeat proteins"/>
    <property type="match status" value="1"/>
</dbReference>
<dbReference type="STRING" id="655355.SAMN05216283_11262"/>
<comment type="function">
    <text evidence="7">Catalyzes the N-acylation of UDP-3-O-acylglucosamine using 3-hydroxyacyl-ACP as the acyl donor. Is involved in the biosynthesis of lipid A, a phosphorylated glycolipid that anchors the lipopolysaccharide to the outer membrane of the cell.</text>
</comment>
<comment type="subunit">
    <text evidence="7">Homotrimer.</text>
</comment>
<dbReference type="GO" id="GO:0016410">
    <property type="term" value="F:N-acyltransferase activity"/>
    <property type="evidence" value="ECO:0007669"/>
    <property type="project" value="InterPro"/>
</dbReference>
<evidence type="ECO:0000256" key="4">
    <source>
        <dbReference type="ARBA" id="ARBA00022737"/>
    </source>
</evidence>
<feature type="active site" description="Proton acceptor" evidence="7">
    <location>
        <position position="249"/>
    </location>
</feature>
<dbReference type="Pfam" id="PF04613">
    <property type="entry name" value="LpxD"/>
    <property type="match status" value="1"/>
</dbReference>
<dbReference type="SUPFAM" id="SSF51161">
    <property type="entry name" value="Trimeric LpxA-like enzymes"/>
    <property type="match status" value="1"/>
</dbReference>
<proteinExistence type="inferred from homology"/>
<evidence type="ECO:0000256" key="3">
    <source>
        <dbReference type="ARBA" id="ARBA00022679"/>
    </source>
</evidence>
<keyword evidence="5 7" id="KW-0443">Lipid metabolism</keyword>
<comment type="similarity">
    <text evidence="7">Belongs to the transferase hexapeptide repeat family. LpxD subfamily.</text>
</comment>
<accession>A0A1I2KIG1</accession>
<dbReference type="GO" id="GO:0103118">
    <property type="term" value="F:UDP-3-O-[(3R)-3-hydroxyacyl]-glucosamine N-acyltransferase activity"/>
    <property type="evidence" value="ECO:0007669"/>
    <property type="project" value="UniProtKB-EC"/>
</dbReference>
<reference evidence="9 10" key="1">
    <citation type="submission" date="2016-10" db="EMBL/GenBank/DDBJ databases">
        <authorList>
            <person name="de Groot N.N."/>
        </authorList>
    </citation>
    <scope>NUCLEOTIDE SEQUENCE [LARGE SCALE GENOMIC DNA]</scope>
    <source>
        <strain evidence="9 10">CGMCC 1.9156</strain>
    </source>
</reference>
<sequence>MQRAKKKIMEFKATNIAEFLHGTVEGDENVSVNNVSKIEDGKTGTLAFLANPKYERYIYETEASIVLVRKDFEPEHEVKATLIRVDDPYEAFASLLELYEQARQMKSGIEQPSFIDDSATVGESVYFGAFAYLGANSSLGNNVKIYPQTYIGSGVIIGNNTIIYAGAKIYDGTVIGDNCIIHAGAVIGSDGFGFAPMADGSYKKIPQVGNVILEDDVEIGANTTIDCSTMGSTVIRKGAKLDNLIQIAHNCEVGENTVMAALVGIAGSTKVGKNCMFGGQVGIAGHLTVGDNVKIGAMAGVSNSIKAGRTVLGAPAMDHDKALKTYVVYRRLPQMREQLLALQKEVEELKSKLNEE</sequence>
<dbReference type="HAMAP" id="MF_00523">
    <property type="entry name" value="LpxD"/>
    <property type="match status" value="1"/>
</dbReference>
<organism evidence="9 10">
    <name type="scientific">Sunxiuqinia elliptica</name>
    <dbReference type="NCBI Taxonomy" id="655355"/>
    <lineage>
        <taxon>Bacteria</taxon>
        <taxon>Pseudomonadati</taxon>
        <taxon>Bacteroidota</taxon>
        <taxon>Bacteroidia</taxon>
        <taxon>Marinilabiliales</taxon>
        <taxon>Prolixibacteraceae</taxon>
        <taxon>Sunxiuqinia</taxon>
    </lineage>
</organism>
<dbReference type="InterPro" id="IPR020573">
    <property type="entry name" value="UDP_GlcNAc_AcTrfase_non-rep"/>
</dbReference>
<comment type="pathway">
    <text evidence="7">Bacterial outer membrane biogenesis; LPS lipid A biosynthesis.</text>
</comment>
<dbReference type="CDD" id="cd03352">
    <property type="entry name" value="LbH_LpxD"/>
    <property type="match status" value="1"/>
</dbReference>
<comment type="catalytic activity">
    <reaction evidence="7">
        <text>a UDP-3-O-[(3R)-3-hydroxyacyl]-alpha-D-glucosamine + a (3R)-hydroxyacyl-[ACP] = a UDP-2-N,3-O-bis[(3R)-3-hydroxyacyl]-alpha-D-glucosamine + holo-[ACP] + H(+)</text>
        <dbReference type="Rhea" id="RHEA:53836"/>
        <dbReference type="Rhea" id="RHEA-COMP:9685"/>
        <dbReference type="Rhea" id="RHEA-COMP:9945"/>
        <dbReference type="ChEBI" id="CHEBI:15378"/>
        <dbReference type="ChEBI" id="CHEBI:64479"/>
        <dbReference type="ChEBI" id="CHEBI:78827"/>
        <dbReference type="ChEBI" id="CHEBI:137740"/>
        <dbReference type="ChEBI" id="CHEBI:137748"/>
        <dbReference type="EC" id="2.3.1.191"/>
    </reaction>
</comment>
<dbReference type="AlphaFoldDB" id="A0A1I2KIG1"/>
<keyword evidence="10" id="KW-1185">Reference proteome</keyword>
<dbReference type="InterPro" id="IPR007691">
    <property type="entry name" value="LpxD"/>
</dbReference>
<evidence type="ECO:0000256" key="1">
    <source>
        <dbReference type="ARBA" id="ARBA00022516"/>
    </source>
</evidence>
<dbReference type="UniPathway" id="UPA00973"/>
<dbReference type="Proteomes" id="UP000198964">
    <property type="component" value="Unassembled WGS sequence"/>
</dbReference>